<accession>A0A4S8NY04</accession>
<protein>
    <recommendedName>
        <fullName evidence="2">YCII-related domain-containing protein</fullName>
    </recommendedName>
</protein>
<dbReference type="InterPro" id="IPR005545">
    <property type="entry name" value="YCII"/>
</dbReference>
<proteinExistence type="inferred from homology"/>
<comment type="similarity">
    <text evidence="1">Belongs to the YciI family.</text>
</comment>
<dbReference type="NCBIfam" id="NF009502">
    <property type="entry name" value="PRK12863.1-1"/>
    <property type="match status" value="1"/>
</dbReference>
<dbReference type="NCBIfam" id="NF009507">
    <property type="entry name" value="PRK12865.1"/>
    <property type="match status" value="1"/>
</dbReference>
<gene>
    <name evidence="3" type="ORF">FAA97_13980</name>
</gene>
<dbReference type="Proteomes" id="UP000308828">
    <property type="component" value="Unassembled WGS sequence"/>
</dbReference>
<dbReference type="RefSeq" id="WP_136599158.1">
    <property type="nucleotide sequence ID" value="NZ_STGV01000004.1"/>
</dbReference>
<dbReference type="PANTHER" id="PTHR33606:SF3">
    <property type="entry name" value="PROTEIN YCII"/>
    <property type="match status" value="1"/>
</dbReference>
<dbReference type="InterPro" id="IPR011008">
    <property type="entry name" value="Dimeric_a/b-barrel"/>
</dbReference>
<keyword evidence="4" id="KW-1185">Reference proteome</keyword>
<dbReference type="OrthoDB" id="2293521at2"/>
<dbReference type="EMBL" id="STGV01000004">
    <property type="protein sequence ID" value="THV22388.1"/>
    <property type="molecule type" value="Genomic_DNA"/>
</dbReference>
<evidence type="ECO:0000313" key="3">
    <source>
        <dbReference type="EMBL" id="THV22388.1"/>
    </source>
</evidence>
<feature type="domain" description="YCII-related" evidence="2">
    <location>
        <begin position="1"/>
        <end position="88"/>
    </location>
</feature>
<comment type="caution">
    <text evidence="3">The sequence shown here is derived from an EMBL/GenBank/DDBJ whole genome shotgun (WGS) entry which is preliminary data.</text>
</comment>
<dbReference type="AlphaFoldDB" id="A0A4S8NY04"/>
<dbReference type="InterPro" id="IPR051807">
    <property type="entry name" value="Sec-metab_biosynth-assoc"/>
</dbReference>
<dbReference type="Gene3D" id="3.30.70.1060">
    <property type="entry name" value="Dimeric alpha+beta barrel"/>
    <property type="match status" value="1"/>
</dbReference>
<dbReference type="Pfam" id="PF03795">
    <property type="entry name" value="YCII"/>
    <property type="match status" value="1"/>
</dbReference>
<dbReference type="PANTHER" id="PTHR33606">
    <property type="entry name" value="PROTEIN YCII"/>
    <property type="match status" value="1"/>
</dbReference>
<reference evidence="3 4" key="1">
    <citation type="submission" date="2019-04" db="EMBL/GenBank/DDBJ databases">
        <title>Genome sequence of strain shin9-1.</title>
        <authorList>
            <person name="Gao J."/>
            <person name="Sun J."/>
        </authorList>
    </citation>
    <scope>NUCLEOTIDE SEQUENCE [LARGE SCALE GENOMIC DNA]</scope>
    <source>
        <strain evidence="4">shin9-1</strain>
    </source>
</reference>
<organism evidence="3 4">
    <name type="scientific">Peteryoungia ipomoeae</name>
    <dbReference type="NCBI Taxonomy" id="1210932"/>
    <lineage>
        <taxon>Bacteria</taxon>
        <taxon>Pseudomonadati</taxon>
        <taxon>Pseudomonadota</taxon>
        <taxon>Alphaproteobacteria</taxon>
        <taxon>Hyphomicrobiales</taxon>
        <taxon>Rhizobiaceae</taxon>
        <taxon>Peteryoungia</taxon>
    </lineage>
</organism>
<evidence type="ECO:0000259" key="2">
    <source>
        <dbReference type="Pfam" id="PF03795"/>
    </source>
</evidence>
<evidence type="ECO:0000313" key="4">
    <source>
        <dbReference type="Proteomes" id="UP000308828"/>
    </source>
</evidence>
<name>A0A4S8NY04_9HYPH</name>
<dbReference type="SUPFAM" id="SSF54909">
    <property type="entry name" value="Dimeric alpha+beta barrel"/>
    <property type="match status" value="1"/>
</dbReference>
<sequence>MLFAVICADKPGHLNLRMETRPPHIEWLNGLNAEGKLKIGGPFLDADGKPCGSMLIIAADDIEAAKALASQDPYAKAGLFETVEIKPYNWVFNNPEA</sequence>
<evidence type="ECO:0000256" key="1">
    <source>
        <dbReference type="ARBA" id="ARBA00007689"/>
    </source>
</evidence>